<feature type="chain" id="PRO_5038975918" description="Thioredoxin domain-containing protein" evidence="1">
    <location>
        <begin position="22"/>
        <end position="153"/>
    </location>
</feature>
<dbReference type="EMBL" id="DXDA01000004">
    <property type="protein sequence ID" value="HIY67869.1"/>
    <property type="molecule type" value="Genomic_DNA"/>
</dbReference>
<dbReference type="SUPFAM" id="SSF52833">
    <property type="entry name" value="Thioredoxin-like"/>
    <property type="match status" value="1"/>
</dbReference>
<dbReference type="Gene3D" id="3.40.30.10">
    <property type="entry name" value="Glutaredoxin"/>
    <property type="match status" value="1"/>
</dbReference>
<evidence type="ECO:0008006" key="4">
    <source>
        <dbReference type="Google" id="ProtNLM"/>
    </source>
</evidence>
<dbReference type="InterPro" id="IPR036249">
    <property type="entry name" value="Thioredoxin-like_sf"/>
</dbReference>
<evidence type="ECO:0000313" key="3">
    <source>
        <dbReference type="Proteomes" id="UP000886844"/>
    </source>
</evidence>
<evidence type="ECO:0000256" key="1">
    <source>
        <dbReference type="SAM" id="SignalP"/>
    </source>
</evidence>
<comment type="caution">
    <text evidence="2">The sequence shown here is derived from an EMBL/GenBank/DDBJ whole genome shotgun (WGS) entry which is preliminary data.</text>
</comment>
<accession>A0A9D1YXV2</accession>
<proteinExistence type="predicted"/>
<sequence length="153" mass="17130">MKKALLILLSVWILSPSEAEAQNIILGEKVPELKAAGWIDNRHPAPAPITYVEFFHSSNPACINSLKRLRALATKPKSDLRVIVVTREDTARIASMLRPYLSERVTATIHADRGFSDFGVTYVPFGVLIDARNRALWMGNSLQFNEKVIEQSK</sequence>
<dbReference type="Proteomes" id="UP000886844">
    <property type="component" value="Unassembled WGS sequence"/>
</dbReference>
<reference evidence="2" key="1">
    <citation type="journal article" date="2021" name="PeerJ">
        <title>Extensive microbial diversity within the chicken gut microbiome revealed by metagenomics and culture.</title>
        <authorList>
            <person name="Gilroy R."/>
            <person name="Ravi A."/>
            <person name="Getino M."/>
            <person name="Pursley I."/>
            <person name="Horton D.L."/>
            <person name="Alikhan N.F."/>
            <person name="Baker D."/>
            <person name="Gharbi K."/>
            <person name="Hall N."/>
            <person name="Watson M."/>
            <person name="Adriaenssens E.M."/>
            <person name="Foster-Nyarko E."/>
            <person name="Jarju S."/>
            <person name="Secka A."/>
            <person name="Antonio M."/>
            <person name="Oren A."/>
            <person name="Chaudhuri R.R."/>
            <person name="La Ragione R."/>
            <person name="Hildebrand F."/>
            <person name="Pallen M.J."/>
        </authorList>
    </citation>
    <scope>NUCLEOTIDE SEQUENCE</scope>
    <source>
        <strain evidence="2">5134</strain>
    </source>
</reference>
<gene>
    <name evidence="2" type="ORF">H9828_00455</name>
</gene>
<name>A0A9D1YXV2_9BACT</name>
<dbReference type="AlphaFoldDB" id="A0A9D1YXV2"/>
<keyword evidence="1" id="KW-0732">Signal</keyword>
<evidence type="ECO:0000313" key="2">
    <source>
        <dbReference type="EMBL" id="HIY67869.1"/>
    </source>
</evidence>
<protein>
    <recommendedName>
        <fullName evidence="4">Thioredoxin domain-containing protein</fullName>
    </recommendedName>
</protein>
<reference evidence="2" key="2">
    <citation type="submission" date="2021-04" db="EMBL/GenBank/DDBJ databases">
        <authorList>
            <person name="Gilroy R."/>
        </authorList>
    </citation>
    <scope>NUCLEOTIDE SEQUENCE</scope>
    <source>
        <strain evidence="2">5134</strain>
    </source>
</reference>
<feature type="signal peptide" evidence="1">
    <location>
        <begin position="1"/>
        <end position="21"/>
    </location>
</feature>
<organism evidence="2 3">
    <name type="scientific">Candidatus Alistipes intestinigallinarum</name>
    <dbReference type="NCBI Taxonomy" id="2838440"/>
    <lineage>
        <taxon>Bacteria</taxon>
        <taxon>Pseudomonadati</taxon>
        <taxon>Bacteroidota</taxon>
        <taxon>Bacteroidia</taxon>
        <taxon>Bacteroidales</taxon>
        <taxon>Rikenellaceae</taxon>
        <taxon>Alistipes</taxon>
    </lineage>
</organism>